<evidence type="ECO:0000313" key="2">
    <source>
        <dbReference type="Proteomes" id="UP001457282"/>
    </source>
</evidence>
<sequence length="77" mass="8843">MVNLELVRWSEMGEGRGWWLIFGFDVFGEVVLDGFEVGLMIVAGLIERTDDGSGYSMRKPDWDGSKDRAWLDFVRLL</sequence>
<accession>A0AAW1WW28</accession>
<reference evidence="1 2" key="1">
    <citation type="journal article" date="2023" name="G3 (Bethesda)">
        <title>A chromosome-length genome assembly and annotation of blackberry (Rubus argutus, cv. 'Hillquist').</title>
        <authorList>
            <person name="Bruna T."/>
            <person name="Aryal R."/>
            <person name="Dudchenko O."/>
            <person name="Sargent D.J."/>
            <person name="Mead D."/>
            <person name="Buti M."/>
            <person name="Cavallini A."/>
            <person name="Hytonen T."/>
            <person name="Andres J."/>
            <person name="Pham M."/>
            <person name="Weisz D."/>
            <person name="Mascagni F."/>
            <person name="Usai G."/>
            <person name="Natali L."/>
            <person name="Bassil N."/>
            <person name="Fernandez G.E."/>
            <person name="Lomsadze A."/>
            <person name="Armour M."/>
            <person name="Olukolu B."/>
            <person name="Poorten T."/>
            <person name="Britton C."/>
            <person name="Davik J."/>
            <person name="Ashrafi H."/>
            <person name="Aiden E.L."/>
            <person name="Borodovsky M."/>
            <person name="Worthington M."/>
        </authorList>
    </citation>
    <scope>NUCLEOTIDE SEQUENCE [LARGE SCALE GENOMIC DNA]</scope>
    <source>
        <strain evidence="1">PI 553951</strain>
    </source>
</reference>
<dbReference type="Proteomes" id="UP001457282">
    <property type="component" value="Unassembled WGS sequence"/>
</dbReference>
<proteinExistence type="predicted"/>
<organism evidence="1 2">
    <name type="scientific">Rubus argutus</name>
    <name type="common">Southern blackberry</name>
    <dbReference type="NCBI Taxonomy" id="59490"/>
    <lineage>
        <taxon>Eukaryota</taxon>
        <taxon>Viridiplantae</taxon>
        <taxon>Streptophyta</taxon>
        <taxon>Embryophyta</taxon>
        <taxon>Tracheophyta</taxon>
        <taxon>Spermatophyta</taxon>
        <taxon>Magnoliopsida</taxon>
        <taxon>eudicotyledons</taxon>
        <taxon>Gunneridae</taxon>
        <taxon>Pentapetalae</taxon>
        <taxon>rosids</taxon>
        <taxon>fabids</taxon>
        <taxon>Rosales</taxon>
        <taxon>Rosaceae</taxon>
        <taxon>Rosoideae</taxon>
        <taxon>Rosoideae incertae sedis</taxon>
        <taxon>Rubus</taxon>
    </lineage>
</organism>
<evidence type="ECO:0000313" key="1">
    <source>
        <dbReference type="EMBL" id="KAK9928792.1"/>
    </source>
</evidence>
<comment type="caution">
    <text evidence="1">The sequence shown here is derived from an EMBL/GenBank/DDBJ whole genome shotgun (WGS) entry which is preliminary data.</text>
</comment>
<dbReference type="EMBL" id="JBEDUW010000005">
    <property type="protein sequence ID" value="KAK9928792.1"/>
    <property type="molecule type" value="Genomic_DNA"/>
</dbReference>
<name>A0AAW1WW28_RUBAR</name>
<keyword evidence="2" id="KW-1185">Reference proteome</keyword>
<gene>
    <name evidence="1" type="ORF">M0R45_025912</name>
</gene>
<protein>
    <submittedName>
        <fullName evidence="1">Uncharacterized protein</fullName>
    </submittedName>
</protein>
<dbReference type="AlphaFoldDB" id="A0AAW1WW28"/>